<evidence type="ECO:0000313" key="4">
    <source>
        <dbReference type="Proteomes" id="UP000014701"/>
    </source>
</evidence>
<dbReference type="KEGG" id="vg:16511576"/>
<evidence type="ECO:0000259" key="1">
    <source>
        <dbReference type="Pfam" id="PF20880"/>
    </source>
</evidence>
<dbReference type="OrthoDB" id="11463at10239"/>
<dbReference type="InterPro" id="IPR049102">
    <property type="entry name" value="Gp67_N"/>
</dbReference>
<gene>
    <name evidence="3" type="primary">orf197a</name>
</gene>
<accession>S6B684</accession>
<sequence>MKLTVDHAVDMLLLEVETTGEEKKHIYLSTENVHYWYPLNTNFSYRYSNAKEQLYLVQEGGYTGDNVYGADILKRSKQLVVNKDGFLIHPEVLERNMYIMDEAASMGIPTLIHSYNGYDVEDGFDTLSSWIKERKEIIEDRFMAQDAEAWTITQTELNEEWDTKLYSYATDEELKQLQELGEIYTMLCLMRKLAEGR</sequence>
<evidence type="ECO:0000259" key="2">
    <source>
        <dbReference type="Pfam" id="PF20881"/>
    </source>
</evidence>
<organism evidence="3 4">
    <name type="scientific">Bacillus phage phiNIT1</name>
    <dbReference type="NCBI Taxonomy" id="207656"/>
    <lineage>
        <taxon>Viruses</taxon>
        <taxon>Duplodnaviria</taxon>
        <taxon>Heunggongvirae</taxon>
        <taxon>Uroviricota</taxon>
        <taxon>Caudoviricetes</taxon>
        <taxon>Herelleviridae</taxon>
        <taxon>Bastillevirinae</taxon>
        <taxon>Nitunavirus</taxon>
        <taxon>Nitunavirus NIT1</taxon>
    </lineage>
</organism>
<dbReference type="GeneID" id="16511576"/>
<evidence type="ECO:0000313" key="3">
    <source>
        <dbReference type="EMBL" id="BAN59602.1"/>
    </source>
</evidence>
<feature type="domain" description="Gp67 N-terminal" evidence="1">
    <location>
        <begin position="12"/>
        <end position="85"/>
    </location>
</feature>
<feature type="domain" description="Gp67 C-terminal" evidence="2">
    <location>
        <begin position="96"/>
        <end position="195"/>
    </location>
</feature>
<keyword evidence="4" id="KW-1185">Reference proteome</keyword>
<reference evidence="3 4" key="1">
    <citation type="submission" date="2013-02" db="EMBL/GenBank/DDBJ databases">
        <title>phiNIT1 genome sequensing.</title>
        <authorList>
            <person name="Ozaki T."/>
            <person name="Kaneko J."/>
        </authorList>
    </citation>
    <scope>NUCLEOTIDE SEQUENCE [LARGE SCALE GENOMIC DNA]</scope>
    <source>
        <strain evidence="3">PhiNIT1</strain>
    </source>
</reference>
<protein>
    <submittedName>
        <fullName evidence="3">Uncharacterized protein</fullName>
    </submittedName>
</protein>
<dbReference type="RefSeq" id="YP_008318370.1">
    <property type="nucleotide sequence ID" value="NC_021856.1"/>
</dbReference>
<proteinExistence type="predicted"/>
<dbReference type="EMBL" id="AP013029">
    <property type="protein sequence ID" value="BAN59602.1"/>
    <property type="molecule type" value="Genomic_DNA"/>
</dbReference>
<dbReference type="Pfam" id="PF20881">
    <property type="entry name" value="G1_gp67_C"/>
    <property type="match status" value="1"/>
</dbReference>
<dbReference type="Proteomes" id="UP000014701">
    <property type="component" value="Segment"/>
</dbReference>
<dbReference type="InterPro" id="IPR049103">
    <property type="entry name" value="Gp67_C"/>
</dbReference>
<name>S6B684_9CAUD</name>
<dbReference type="Pfam" id="PF20880">
    <property type="entry name" value="G1_gp67_N"/>
    <property type="match status" value="1"/>
</dbReference>